<gene>
    <name evidence="12" type="ORF">BJ322DRAFT_99020</name>
</gene>
<dbReference type="GO" id="GO:0048278">
    <property type="term" value="P:vesicle docking"/>
    <property type="evidence" value="ECO:0007669"/>
    <property type="project" value="TreeGrafter"/>
</dbReference>
<dbReference type="GO" id="GO:0006906">
    <property type="term" value="P:vesicle fusion"/>
    <property type="evidence" value="ECO:0007669"/>
    <property type="project" value="TreeGrafter"/>
</dbReference>
<organism evidence="12 13">
    <name type="scientific">Thelephora terrestris</name>
    <dbReference type="NCBI Taxonomy" id="56493"/>
    <lineage>
        <taxon>Eukaryota</taxon>
        <taxon>Fungi</taxon>
        <taxon>Dikarya</taxon>
        <taxon>Basidiomycota</taxon>
        <taxon>Agaricomycotina</taxon>
        <taxon>Agaricomycetes</taxon>
        <taxon>Thelephorales</taxon>
        <taxon>Thelephoraceae</taxon>
        <taxon>Thelephora</taxon>
    </lineage>
</organism>
<name>A0A9P6HRR4_9AGAM</name>
<dbReference type="SMART" id="SM00397">
    <property type="entry name" value="t_SNARE"/>
    <property type="match status" value="1"/>
</dbReference>
<dbReference type="PROSITE" id="PS50192">
    <property type="entry name" value="T_SNARE"/>
    <property type="match status" value="1"/>
</dbReference>
<evidence type="ECO:0000256" key="1">
    <source>
        <dbReference type="ARBA" id="ARBA00004409"/>
    </source>
</evidence>
<dbReference type="Proteomes" id="UP000736335">
    <property type="component" value="Unassembled WGS sequence"/>
</dbReference>
<evidence type="ECO:0000256" key="2">
    <source>
        <dbReference type="ARBA" id="ARBA00009063"/>
    </source>
</evidence>
<evidence type="ECO:0000256" key="8">
    <source>
        <dbReference type="ARBA" id="ARBA00023054"/>
    </source>
</evidence>
<accession>A0A9P6HRR4</accession>
<feature type="transmembrane region" description="Helical" evidence="10">
    <location>
        <begin position="318"/>
        <end position="335"/>
    </location>
</feature>
<dbReference type="PANTHER" id="PTHR19957:SF83">
    <property type="entry name" value="SYNTAXIN-16"/>
    <property type="match status" value="1"/>
</dbReference>
<dbReference type="EMBL" id="WIUZ02000001">
    <property type="protein sequence ID" value="KAF9793058.1"/>
    <property type="molecule type" value="Genomic_DNA"/>
</dbReference>
<proteinExistence type="inferred from homology"/>
<evidence type="ECO:0000256" key="6">
    <source>
        <dbReference type="ARBA" id="ARBA00022989"/>
    </source>
</evidence>
<comment type="subcellular location">
    <subcellularLocation>
        <location evidence="1">Golgi apparatus membrane</location>
        <topology evidence="1">Single-pass type IV membrane protein</topology>
    </subcellularLocation>
</comment>
<evidence type="ECO:0000256" key="9">
    <source>
        <dbReference type="ARBA" id="ARBA00023136"/>
    </source>
</evidence>
<evidence type="ECO:0000259" key="11">
    <source>
        <dbReference type="PROSITE" id="PS50192"/>
    </source>
</evidence>
<dbReference type="GO" id="GO:0000149">
    <property type="term" value="F:SNARE binding"/>
    <property type="evidence" value="ECO:0007669"/>
    <property type="project" value="TreeGrafter"/>
</dbReference>
<keyword evidence="13" id="KW-1185">Reference proteome</keyword>
<evidence type="ECO:0000256" key="5">
    <source>
        <dbReference type="ARBA" id="ARBA00022927"/>
    </source>
</evidence>
<dbReference type="OrthoDB" id="10251371at2759"/>
<dbReference type="PROSITE" id="PS00914">
    <property type="entry name" value="SYNTAXIN"/>
    <property type="match status" value="1"/>
</dbReference>
<evidence type="ECO:0000313" key="12">
    <source>
        <dbReference type="EMBL" id="KAF9793058.1"/>
    </source>
</evidence>
<comment type="similarity">
    <text evidence="2">Belongs to the syntaxin family.</text>
</comment>
<dbReference type="Gene3D" id="1.20.58.70">
    <property type="match status" value="1"/>
</dbReference>
<dbReference type="GO" id="GO:0005484">
    <property type="term" value="F:SNAP receptor activity"/>
    <property type="evidence" value="ECO:0007669"/>
    <property type="project" value="InterPro"/>
</dbReference>
<evidence type="ECO:0000256" key="10">
    <source>
        <dbReference type="SAM" id="Phobius"/>
    </source>
</evidence>
<keyword evidence="9 10" id="KW-0472">Membrane</keyword>
<keyword evidence="8" id="KW-0175">Coiled coil</keyword>
<sequence>MSSTPTTRSRTLLFLSYRDSRASSSTSHHRYALDNDGDENERLIDPVKDHIAIDVRLPPKWVDISDKIEAVLADTQLKINALDKLHAKHALPGFTDRTAEEREIETMTAEITSSFHHCHRLIQQIGSDSIHSFPPSQGLRSSAANNVQRGMAAKLQGLSASFRKKQRVYFERLQGHAIKNQDLLIASGSLSLKGQEGLSAVDDDLQAASQLQAQDILQPDLRRRDRELTEIAKSIADLAVLFKDLSSMVIDQGTLLDSVEYNIEQTAVQMTQAVKELDVATRCAPSHVIFMSRAPDHETRIVLLLMFRYQKNTGRRSCIFLLVLIIFGLIVVLIFKPRRHSPSSVTPQPPLSGDVPGPGETAVDRLADVSRSIWAFRRTTPI</sequence>
<evidence type="ECO:0000256" key="7">
    <source>
        <dbReference type="ARBA" id="ARBA00023034"/>
    </source>
</evidence>
<dbReference type="CDD" id="cd15845">
    <property type="entry name" value="SNARE_syntaxin16"/>
    <property type="match status" value="1"/>
</dbReference>
<keyword evidence="7" id="KW-0333">Golgi apparatus</keyword>
<protein>
    <submittedName>
        <fullName evidence="12">t-SNARE</fullName>
    </submittedName>
</protein>
<dbReference type="InterPro" id="IPR006012">
    <property type="entry name" value="Syntaxin/epimorphin_CS"/>
</dbReference>
<dbReference type="GO" id="GO:0006886">
    <property type="term" value="P:intracellular protein transport"/>
    <property type="evidence" value="ECO:0007669"/>
    <property type="project" value="InterPro"/>
</dbReference>
<evidence type="ECO:0000256" key="4">
    <source>
        <dbReference type="ARBA" id="ARBA00022692"/>
    </source>
</evidence>
<dbReference type="GO" id="GO:0031201">
    <property type="term" value="C:SNARE complex"/>
    <property type="evidence" value="ECO:0007669"/>
    <property type="project" value="TreeGrafter"/>
</dbReference>
<dbReference type="PANTHER" id="PTHR19957">
    <property type="entry name" value="SYNTAXIN"/>
    <property type="match status" value="1"/>
</dbReference>
<dbReference type="SUPFAM" id="SSF47661">
    <property type="entry name" value="t-snare proteins"/>
    <property type="match status" value="1"/>
</dbReference>
<evidence type="ECO:0000313" key="13">
    <source>
        <dbReference type="Proteomes" id="UP000736335"/>
    </source>
</evidence>
<reference evidence="12" key="1">
    <citation type="journal article" date="2020" name="Nat. Commun.">
        <title>Large-scale genome sequencing of mycorrhizal fungi provides insights into the early evolution of symbiotic traits.</title>
        <authorList>
            <person name="Miyauchi S."/>
            <person name="Kiss E."/>
            <person name="Kuo A."/>
            <person name="Drula E."/>
            <person name="Kohler A."/>
            <person name="Sanchez-Garcia M."/>
            <person name="Morin E."/>
            <person name="Andreopoulos B."/>
            <person name="Barry K.W."/>
            <person name="Bonito G."/>
            <person name="Buee M."/>
            <person name="Carver A."/>
            <person name="Chen C."/>
            <person name="Cichocki N."/>
            <person name="Clum A."/>
            <person name="Culley D."/>
            <person name="Crous P.W."/>
            <person name="Fauchery L."/>
            <person name="Girlanda M."/>
            <person name="Hayes R.D."/>
            <person name="Keri Z."/>
            <person name="LaButti K."/>
            <person name="Lipzen A."/>
            <person name="Lombard V."/>
            <person name="Magnuson J."/>
            <person name="Maillard F."/>
            <person name="Murat C."/>
            <person name="Nolan M."/>
            <person name="Ohm R.A."/>
            <person name="Pangilinan J."/>
            <person name="Pereira M.F."/>
            <person name="Perotto S."/>
            <person name="Peter M."/>
            <person name="Pfister S."/>
            <person name="Riley R."/>
            <person name="Sitrit Y."/>
            <person name="Stielow J.B."/>
            <person name="Szollosi G."/>
            <person name="Zifcakova L."/>
            <person name="Stursova M."/>
            <person name="Spatafora J.W."/>
            <person name="Tedersoo L."/>
            <person name="Vaario L.M."/>
            <person name="Yamada A."/>
            <person name="Yan M."/>
            <person name="Wang P."/>
            <person name="Xu J."/>
            <person name="Bruns T."/>
            <person name="Baldrian P."/>
            <person name="Vilgalys R."/>
            <person name="Dunand C."/>
            <person name="Henrissat B."/>
            <person name="Grigoriev I.V."/>
            <person name="Hibbett D."/>
            <person name="Nagy L.G."/>
            <person name="Martin F.M."/>
        </authorList>
    </citation>
    <scope>NUCLEOTIDE SEQUENCE</scope>
    <source>
        <strain evidence="12">UH-Tt-Lm1</strain>
    </source>
</reference>
<dbReference type="InterPro" id="IPR010989">
    <property type="entry name" value="SNARE"/>
</dbReference>
<dbReference type="AlphaFoldDB" id="A0A9P6HRR4"/>
<feature type="domain" description="T-SNARE coiled-coil homology" evidence="11">
    <location>
        <begin position="218"/>
        <end position="280"/>
    </location>
</feature>
<dbReference type="GO" id="GO:0000139">
    <property type="term" value="C:Golgi membrane"/>
    <property type="evidence" value="ECO:0007669"/>
    <property type="project" value="UniProtKB-SubCell"/>
</dbReference>
<evidence type="ECO:0000256" key="3">
    <source>
        <dbReference type="ARBA" id="ARBA00022448"/>
    </source>
</evidence>
<keyword evidence="5" id="KW-0653">Protein transport</keyword>
<keyword evidence="6 10" id="KW-1133">Transmembrane helix</keyword>
<keyword evidence="4 10" id="KW-0812">Transmembrane</keyword>
<dbReference type="InterPro" id="IPR000727">
    <property type="entry name" value="T_SNARE_dom"/>
</dbReference>
<reference evidence="12" key="2">
    <citation type="submission" date="2020-11" db="EMBL/GenBank/DDBJ databases">
        <authorList>
            <consortium name="DOE Joint Genome Institute"/>
            <person name="Kuo A."/>
            <person name="Miyauchi S."/>
            <person name="Kiss E."/>
            <person name="Drula E."/>
            <person name="Kohler A."/>
            <person name="Sanchez-Garcia M."/>
            <person name="Andreopoulos B."/>
            <person name="Barry K.W."/>
            <person name="Bonito G."/>
            <person name="Buee M."/>
            <person name="Carver A."/>
            <person name="Chen C."/>
            <person name="Cichocki N."/>
            <person name="Clum A."/>
            <person name="Culley D."/>
            <person name="Crous P.W."/>
            <person name="Fauchery L."/>
            <person name="Girlanda M."/>
            <person name="Hayes R."/>
            <person name="Keri Z."/>
            <person name="Labutti K."/>
            <person name="Lipzen A."/>
            <person name="Lombard V."/>
            <person name="Magnuson J."/>
            <person name="Maillard F."/>
            <person name="Morin E."/>
            <person name="Murat C."/>
            <person name="Nolan M."/>
            <person name="Ohm R."/>
            <person name="Pangilinan J."/>
            <person name="Pereira M."/>
            <person name="Perotto S."/>
            <person name="Peter M."/>
            <person name="Riley R."/>
            <person name="Sitrit Y."/>
            <person name="Stielow B."/>
            <person name="Szollosi G."/>
            <person name="Zifcakova L."/>
            <person name="Stursova M."/>
            <person name="Spatafora J.W."/>
            <person name="Tedersoo L."/>
            <person name="Vaario L.-M."/>
            <person name="Yamada A."/>
            <person name="Yan M."/>
            <person name="Wang P."/>
            <person name="Xu J."/>
            <person name="Bruns T."/>
            <person name="Baldrian P."/>
            <person name="Vilgalys R."/>
            <person name="Henrissat B."/>
            <person name="Grigoriev I.V."/>
            <person name="Hibbett D."/>
            <person name="Nagy L.G."/>
            <person name="Martin F.M."/>
        </authorList>
    </citation>
    <scope>NUCLEOTIDE SEQUENCE</scope>
    <source>
        <strain evidence="12">UH-Tt-Lm1</strain>
    </source>
</reference>
<keyword evidence="3" id="KW-0813">Transport</keyword>
<dbReference type="InterPro" id="IPR045242">
    <property type="entry name" value="Syntaxin"/>
</dbReference>
<comment type="caution">
    <text evidence="12">The sequence shown here is derived from an EMBL/GenBank/DDBJ whole genome shotgun (WGS) entry which is preliminary data.</text>
</comment>